<dbReference type="GO" id="GO:0003700">
    <property type="term" value="F:DNA-binding transcription factor activity"/>
    <property type="evidence" value="ECO:0007669"/>
    <property type="project" value="TreeGrafter"/>
</dbReference>
<accession>A0A037ZIJ4</accession>
<gene>
    <name evidence="5" type="ORF">ACMU_11000</name>
</gene>
<feature type="domain" description="HTH lacI-type" evidence="4">
    <location>
        <begin position="1"/>
        <end position="35"/>
    </location>
</feature>
<dbReference type="PANTHER" id="PTHR30146:SF33">
    <property type="entry name" value="TRANSCRIPTIONAL REGULATOR"/>
    <property type="match status" value="1"/>
</dbReference>
<proteinExistence type="predicted"/>
<keyword evidence="1" id="KW-0805">Transcription regulation</keyword>
<evidence type="ECO:0000256" key="2">
    <source>
        <dbReference type="ARBA" id="ARBA00023125"/>
    </source>
</evidence>
<evidence type="ECO:0000313" key="6">
    <source>
        <dbReference type="Proteomes" id="UP000026249"/>
    </source>
</evidence>
<dbReference type="Pfam" id="PF13377">
    <property type="entry name" value="Peripla_BP_3"/>
    <property type="match status" value="1"/>
</dbReference>
<evidence type="ECO:0000313" key="5">
    <source>
        <dbReference type="EMBL" id="KAJ56270.1"/>
    </source>
</evidence>
<keyword evidence="6" id="KW-1185">Reference proteome</keyword>
<organism evidence="5 6">
    <name type="scientific">Actibacterium mucosum KCTC 23349</name>
    <dbReference type="NCBI Taxonomy" id="1454373"/>
    <lineage>
        <taxon>Bacteria</taxon>
        <taxon>Pseudomonadati</taxon>
        <taxon>Pseudomonadota</taxon>
        <taxon>Alphaproteobacteria</taxon>
        <taxon>Rhodobacterales</taxon>
        <taxon>Roseobacteraceae</taxon>
        <taxon>Actibacterium</taxon>
    </lineage>
</organism>
<dbReference type="Proteomes" id="UP000026249">
    <property type="component" value="Unassembled WGS sequence"/>
</dbReference>
<dbReference type="CDD" id="cd01575">
    <property type="entry name" value="PBP1_GntR"/>
    <property type="match status" value="1"/>
</dbReference>
<evidence type="ECO:0000259" key="4">
    <source>
        <dbReference type="PROSITE" id="PS50932"/>
    </source>
</evidence>
<dbReference type="InterPro" id="IPR000843">
    <property type="entry name" value="HTH_LacI"/>
</dbReference>
<dbReference type="InterPro" id="IPR028082">
    <property type="entry name" value="Peripla_BP_I"/>
</dbReference>
<evidence type="ECO:0000256" key="1">
    <source>
        <dbReference type="ARBA" id="ARBA00023015"/>
    </source>
</evidence>
<reference evidence="5 6" key="1">
    <citation type="submission" date="2014-03" db="EMBL/GenBank/DDBJ databases">
        <title>Draft Genome Sequence of Actibacterium mucosum KCTC 23349, a Marine Alphaproteobacterium with Complex Ionic Requirements Isolated from Mediterranean Seawater at Malvarrosa Beach, Valencia, Spain.</title>
        <authorList>
            <person name="Arahal D.R."/>
            <person name="Shao Z."/>
            <person name="Lai Q."/>
            <person name="Pujalte M.J."/>
        </authorList>
    </citation>
    <scope>NUCLEOTIDE SEQUENCE [LARGE SCALE GENOMIC DNA]</scope>
    <source>
        <strain evidence="5 6">KCTC 23349</strain>
    </source>
</reference>
<evidence type="ECO:0000256" key="3">
    <source>
        <dbReference type="ARBA" id="ARBA00023163"/>
    </source>
</evidence>
<name>A0A037ZIJ4_9RHOB</name>
<protein>
    <recommendedName>
        <fullName evidence="4">HTH lacI-type domain-containing protein</fullName>
    </recommendedName>
</protein>
<dbReference type="AlphaFoldDB" id="A0A037ZIJ4"/>
<dbReference type="Gene3D" id="3.40.50.2300">
    <property type="match status" value="2"/>
</dbReference>
<dbReference type="EMBL" id="JFKE01000003">
    <property type="protein sequence ID" value="KAJ56270.1"/>
    <property type="molecule type" value="Genomic_DNA"/>
</dbReference>
<keyword evidence="3" id="KW-0804">Transcription</keyword>
<dbReference type="InterPro" id="IPR046335">
    <property type="entry name" value="LacI/GalR-like_sensor"/>
</dbReference>
<keyword evidence="2" id="KW-0238">DNA-binding</keyword>
<dbReference type="SUPFAM" id="SSF53822">
    <property type="entry name" value="Periplasmic binding protein-like I"/>
    <property type="match status" value="1"/>
</dbReference>
<dbReference type="STRING" id="1454373.ACMU_11000"/>
<sequence>MRGTGYISKDVKREVVRAAREIGYVHNRLAGGNATYDNPIVGVVVPTMQNRVFTEVLSGVNEALSESGLRPVFGVSEYSLEAEEDLVFDLLSWRPRGLILPGLEHTASLRKIIAQTGVRVAEVMDVDGDPISACFGVSHAKAGADMAKHLVERGYRTFGYVGSQGGADLRAVKRFDAFVRVIREAGGRLVFNQSPEGATSMEAGRRITHEILQQSEAPRAIYYANDDLAAGGMMHCLAEGIAMPDEVALAGFNGLAFLTALPKLLTTTVTPRFEIGTAAATWLSQADAPADPQKIELSAELRVGETT</sequence>
<dbReference type="PANTHER" id="PTHR30146">
    <property type="entry name" value="LACI-RELATED TRANSCRIPTIONAL REPRESSOR"/>
    <property type="match status" value="1"/>
</dbReference>
<dbReference type="GO" id="GO:0000976">
    <property type="term" value="F:transcription cis-regulatory region binding"/>
    <property type="evidence" value="ECO:0007669"/>
    <property type="project" value="TreeGrafter"/>
</dbReference>
<comment type="caution">
    <text evidence="5">The sequence shown here is derived from an EMBL/GenBank/DDBJ whole genome shotgun (WGS) entry which is preliminary data.</text>
</comment>
<dbReference type="PROSITE" id="PS50932">
    <property type="entry name" value="HTH_LACI_2"/>
    <property type="match status" value="1"/>
</dbReference>